<dbReference type="InterPro" id="IPR042099">
    <property type="entry name" value="ANL_N_sf"/>
</dbReference>
<gene>
    <name evidence="1" type="ORF">SAMN02982922_0395</name>
</gene>
<dbReference type="PANTHER" id="PTHR45527">
    <property type="entry name" value="NONRIBOSOMAL PEPTIDE SYNTHETASE"/>
    <property type="match status" value="1"/>
</dbReference>
<dbReference type="Gene3D" id="3.40.50.12780">
    <property type="entry name" value="N-terminal domain of ligase-like"/>
    <property type="match status" value="1"/>
</dbReference>
<dbReference type="EMBL" id="FXBL01000003">
    <property type="protein sequence ID" value="SMH26673.1"/>
    <property type="molecule type" value="Genomic_DNA"/>
</dbReference>
<dbReference type="GO" id="GO:0043041">
    <property type="term" value="P:amino acid activation for nonribosomal peptide biosynthetic process"/>
    <property type="evidence" value="ECO:0007669"/>
    <property type="project" value="TreeGrafter"/>
</dbReference>
<evidence type="ECO:0000313" key="1">
    <source>
        <dbReference type="EMBL" id="SMH26673.1"/>
    </source>
</evidence>
<dbReference type="GO" id="GO:0005737">
    <property type="term" value="C:cytoplasm"/>
    <property type="evidence" value="ECO:0007669"/>
    <property type="project" value="TreeGrafter"/>
</dbReference>
<accession>A0A1X7MRT3</accession>
<dbReference type="RefSeq" id="WP_056242025.1">
    <property type="nucleotide sequence ID" value="NZ_FXBL01000003.1"/>
</dbReference>
<reference evidence="1 2" key="1">
    <citation type="submission" date="2017-04" db="EMBL/GenBank/DDBJ databases">
        <authorList>
            <person name="Afonso C.L."/>
            <person name="Miller P.J."/>
            <person name="Scott M.A."/>
            <person name="Spackman E."/>
            <person name="Goraichik I."/>
            <person name="Dimitrov K.M."/>
            <person name="Suarez D.L."/>
            <person name="Swayne D.E."/>
        </authorList>
    </citation>
    <scope>NUCLEOTIDE SEQUENCE [LARGE SCALE GENOMIC DNA]</scope>
    <source>
        <strain evidence="1 2">B5P</strain>
    </source>
</reference>
<dbReference type="SUPFAM" id="SSF56801">
    <property type="entry name" value="Acetyl-CoA synthetase-like"/>
    <property type="match status" value="1"/>
</dbReference>
<name>A0A1X7MRT3_9HYPH</name>
<dbReference type="Proteomes" id="UP000193083">
    <property type="component" value="Unassembled WGS sequence"/>
</dbReference>
<dbReference type="AlphaFoldDB" id="A0A1X7MRT3"/>
<proteinExistence type="predicted"/>
<protein>
    <submittedName>
        <fullName evidence="1">AMP-binding enzyme</fullName>
    </submittedName>
</protein>
<evidence type="ECO:0000313" key="2">
    <source>
        <dbReference type="Proteomes" id="UP000193083"/>
    </source>
</evidence>
<dbReference type="PANTHER" id="PTHR45527:SF1">
    <property type="entry name" value="FATTY ACID SYNTHASE"/>
    <property type="match status" value="1"/>
</dbReference>
<keyword evidence="2" id="KW-1185">Reference proteome</keyword>
<dbReference type="OrthoDB" id="9803968at2"/>
<organism evidence="1 2">
    <name type="scientific">Mesorhizobium australicum</name>
    <dbReference type="NCBI Taxonomy" id="536018"/>
    <lineage>
        <taxon>Bacteria</taxon>
        <taxon>Pseudomonadati</taxon>
        <taxon>Pseudomonadota</taxon>
        <taxon>Alphaproteobacteria</taxon>
        <taxon>Hyphomicrobiales</taxon>
        <taxon>Phyllobacteriaceae</taxon>
        <taxon>Mesorhizobium</taxon>
    </lineage>
</organism>
<dbReference type="GO" id="GO:0031177">
    <property type="term" value="F:phosphopantetheine binding"/>
    <property type="evidence" value="ECO:0007669"/>
    <property type="project" value="TreeGrafter"/>
</dbReference>
<dbReference type="GO" id="GO:0044550">
    <property type="term" value="P:secondary metabolite biosynthetic process"/>
    <property type="evidence" value="ECO:0007669"/>
    <property type="project" value="TreeGrafter"/>
</dbReference>
<sequence length="126" mass="13526">MEVNSNPALYSAEATEAHSLQLVAFLEKAMKAATLADVQTACGADIECYLVEANRTEHEVPGITLMALIEATMRETPDAPALVYEGVTLSYAELDRRTTALAGELARRSGGRDRIVAVTLSRSLNS</sequence>